<dbReference type="Gene3D" id="3.90.70.80">
    <property type="match status" value="1"/>
</dbReference>
<reference evidence="5" key="1">
    <citation type="submission" date="2024-02" db="EMBL/GenBank/DDBJ databases">
        <authorList>
            <consortium name="ELIXIR-Norway"/>
            <consortium name="Elixir Norway"/>
        </authorList>
    </citation>
    <scope>NUCLEOTIDE SEQUENCE</scope>
</reference>
<comment type="similarity">
    <text evidence="1">Belongs to the peptidase C85 family.</text>
</comment>
<feature type="region of interest" description="Disordered" evidence="3">
    <location>
        <begin position="25"/>
        <end position="49"/>
    </location>
</feature>
<dbReference type="InterPro" id="IPR050704">
    <property type="entry name" value="Peptidase_C85-like"/>
</dbReference>
<feature type="region of interest" description="Disordered" evidence="3">
    <location>
        <begin position="137"/>
        <end position="164"/>
    </location>
</feature>
<sequence>MADVEAAEIVASEVVGDGVLEAGAGVDGDTDSAAGGTRVKETRSEMLSRHSKEIKELQGKEIALKKAAAAKGSKAEQKAKKKIAEEEVLKLDAKLRARHAKELGSLGFQSEDTKDVKGIETLVKAIAGVSTTAASQQARLSKGQKWRDRRVQQDAEREQRIKEEQESVVSDRVLEDQQLEQKLHPLGFSLKEMKPDGHCLYRAVADQLSLYPKSCPQHSYQELRSLAAAYMCSHADVFLPFVAAESTWDSPAGKDLQLKFEVYCREIESTAAWGGQLELEALAHALKRHIVVYACDSPDVEMGKEYSGKHSDPGLLVVPTLRVSYHRHAFGLGEHYNSVVPLYSSDLLPDNL</sequence>
<feature type="coiled-coil region" evidence="2">
    <location>
        <begin position="67"/>
        <end position="94"/>
    </location>
</feature>
<keyword evidence="6" id="KW-1185">Reference proteome</keyword>
<dbReference type="PROSITE" id="PS50802">
    <property type="entry name" value="OTU"/>
    <property type="match status" value="1"/>
</dbReference>
<evidence type="ECO:0000256" key="1">
    <source>
        <dbReference type="ARBA" id="ARBA00010407"/>
    </source>
</evidence>
<evidence type="ECO:0000259" key="4">
    <source>
        <dbReference type="PROSITE" id="PS50802"/>
    </source>
</evidence>
<proteinExistence type="inferred from homology"/>
<dbReference type="InterPro" id="IPR003323">
    <property type="entry name" value="OTU_dom"/>
</dbReference>
<dbReference type="Proteomes" id="UP001497512">
    <property type="component" value="Chromosome 12"/>
</dbReference>
<feature type="domain" description="OTU" evidence="4">
    <location>
        <begin position="188"/>
        <end position="342"/>
    </location>
</feature>
<evidence type="ECO:0000313" key="5">
    <source>
        <dbReference type="EMBL" id="CAK9200113.1"/>
    </source>
</evidence>
<dbReference type="SUPFAM" id="SSF54001">
    <property type="entry name" value="Cysteine proteinases"/>
    <property type="match status" value="1"/>
</dbReference>
<evidence type="ECO:0000256" key="3">
    <source>
        <dbReference type="SAM" id="MobiDB-lite"/>
    </source>
</evidence>
<dbReference type="Pfam" id="PF02338">
    <property type="entry name" value="OTU"/>
    <property type="match status" value="1"/>
</dbReference>
<dbReference type="PANTHER" id="PTHR12419">
    <property type="entry name" value="OTU DOMAIN CONTAINING PROTEIN"/>
    <property type="match status" value="1"/>
</dbReference>
<name>A0ABP0TM57_9BRYO</name>
<gene>
    <name evidence="5" type="ORF">CSSPTR1EN2_LOCUS5274</name>
</gene>
<organism evidence="5 6">
    <name type="scientific">Sphagnum troendelagicum</name>
    <dbReference type="NCBI Taxonomy" id="128251"/>
    <lineage>
        <taxon>Eukaryota</taxon>
        <taxon>Viridiplantae</taxon>
        <taxon>Streptophyta</taxon>
        <taxon>Embryophyta</taxon>
        <taxon>Bryophyta</taxon>
        <taxon>Sphagnophytina</taxon>
        <taxon>Sphagnopsida</taxon>
        <taxon>Sphagnales</taxon>
        <taxon>Sphagnaceae</taxon>
        <taxon>Sphagnum</taxon>
    </lineage>
</organism>
<evidence type="ECO:0000313" key="6">
    <source>
        <dbReference type="Proteomes" id="UP001497512"/>
    </source>
</evidence>
<protein>
    <recommendedName>
        <fullName evidence="4">OTU domain-containing protein</fullName>
    </recommendedName>
</protein>
<keyword evidence="2" id="KW-0175">Coiled coil</keyword>
<feature type="compositionally biased region" description="Basic and acidic residues" evidence="3">
    <location>
        <begin position="145"/>
        <end position="164"/>
    </location>
</feature>
<dbReference type="InterPro" id="IPR038765">
    <property type="entry name" value="Papain-like_cys_pep_sf"/>
</dbReference>
<accession>A0ABP0TM57</accession>
<feature type="compositionally biased region" description="Basic and acidic residues" evidence="3">
    <location>
        <begin position="38"/>
        <end position="49"/>
    </location>
</feature>
<dbReference type="PANTHER" id="PTHR12419:SF10">
    <property type="entry name" value="DEUBIQUITINASE OTUD6B"/>
    <property type="match status" value="1"/>
</dbReference>
<dbReference type="CDD" id="cd22797">
    <property type="entry name" value="OTU_plant_OTU5-like"/>
    <property type="match status" value="1"/>
</dbReference>
<dbReference type="EMBL" id="OZ019904">
    <property type="protein sequence ID" value="CAK9200113.1"/>
    <property type="molecule type" value="Genomic_DNA"/>
</dbReference>
<evidence type="ECO:0000256" key="2">
    <source>
        <dbReference type="SAM" id="Coils"/>
    </source>
</evidence>